<dbReference type="GO" id="GO:0043190">
    <property type="term" value="C:ATP-binding cassette (ABC) transporter complex"/>
    <property type="evidence" value="ECO:0007669"/>
    <property type="project" value="InterPro"/>
</dbReference>
<keyword evidence="3" id="KW-1185">Reference proteome</keyword>
<comment type="similarity">
    <text evidence="1">Belongs to the MlaE permease family.</text>
</comment>
<dbReference type="EMBL" id="FNGA01000001">
    <property type="protein sequence ID" value="SDK45771.1"/>
    <property type="molecule type" value="Genomic_DNA"/>
</dbReference>
<gene>
    <name evidence="2" type="ORF">SAMN05660337_0511</name>
</gene>
<keyword evidence="1" id="KW-0812">Transmembrane</keyword>
<feature type="transmembrane region" description="Helical" evidence="1">
    <location>
        <begin position="73"/>
        <end position="97"/>
    </location>
</feature>
<dbReference type="PANTHER" id="PTHR30188">
    <property type="entry name" value="ABC TRANSPORTER PERMEASE PROTEIN-RELATED"/>
    <property type="match status" value="1"/>
</dbReference>
<dbReference type="AlphaFoldDB" id="A0A1G9C250"/>
<sequence length="249" mass="26737">MKGLQVLAWMISRLLGCLRLKPGPKKSFYRKKLYKDLASVGADSIPIVSVIAGCTGIILALQAAQQLEKVGAVSYVASLVGLTIINELGPLLTAIIITGRSGAAFTAEIATMQISEEIDALEVMGIEPVRFLVVPKLIAMLIMVPCLTVWADFVGIVSGGIFSSVALGINEVTYFNNTVEFLKLRDVFAGLVKSGGFAVAITVIGCWQGFLAREGAVDVGRKTTNSVVISIFMIILLDLFFTTLNFLFR</sequence>
<dbReference type="NCBIfam" id="TIGR00056">
    <property type="entry name" value="MlaE family lipid ABC transporter permease subunit"/>
    <property type="match status" value="1"/>
</dbReference>
<feature type="transmembrane region" description="Helical" evidence="1">
    <location>
        <begin position="187"/>
        <end position="207"/>
    </location>
</feature>
<accession>A0A1G9C250</accession>
<keyword evidence="1" id="KW-1133">Transmembrane helix</keyword>
<organism evidence="2 3">
    <name type="scientific">Maridesulfovibrio ferrireducens</name>
    <dbReference type="NCBI Taxonomy" id="246191"/>
    <lineage>
        <taxon>Bacteria</taxon>
        <taxon>Pseudomonadati</taxon>
        <taxon>Thermodesulfobacteriota</taxon>
        <taxon>Desulfovibrionia</taxon>
        <taxon>Desulfovibrionales</taxon>
        <taxon>Desulfovibrionaceae</taxon>
        <taxon>Maridesulfovibrio</taxon>
    </lineage>
</organism>
<protein>
    <submittedName>
        <fullName evidence="2">Phospholipid/cholesterol/gamma-HCH transport system permease protein</fullName>
    </submittedName>
</protein>
<dbReference type="InterPro" id="IPR030802">
    <property type="entry name" value="Permease_MalE"/>
</dbReference>
<dbReference type="STRING" id="246191.SAMN05660337_0511"/>
<dbReference type="Proteomes" id="UP000199053">
    <property type="component" value="Unassembled WGS sequence"/>
</dbReference>
<dbReference type="PANTHER" id="PTHR30188:SF3">
    <property type="entry name" value="ABC TRANSPORTER PERMEASE"/>
    <property type="match status" value="1"/>
</dbReference>
<dbReference type="Pfam" id="PF02405">
    <property type="entry name" value="MlaE"/>
    <property type="match status" value="1"/>
</dbReference>
<proteinExistence type="inferred from homology"/>
<keyword evidence="1" id="KW-0472">Membrane</keyword>
<reference evidence="3" key="1">
    <citation type="submission" date="2016-10" db="EMBL/GenBank/DDBJ databases">
        <authorList>
            <person name="Varghese N."/>
            <person name="Submissions S."/>
        </authorList>
    </citation>
    <scope>NUCLEOTIDE SEQUENCE [LARGE SCALE GENOMIC DNA]</scope>
    <source>
        <strain evidence="3">DSM 16995</strain>
    </source>
</reference>
<evidence type="ECO:0000256" key="1">
    <source>
        <dbReference type="RuleBase" id="RU362044"/>
    </source>
</evidence>
<name>A0A1G9C250_9BACT</name>
<feature type="transmembrane region" description="Helical" evidence="1">
    <location>
        <begin position="137"/>
        <end position="167"/>
    </location>
</feature>
<dbReference type="OrthoDB" id="9805022at2"/>
<evidence type="ECO:0000313" key="3">
    <source>
        <dbReference type="Proteomes" id="UP000199053"/>
    </source>
</evidence>
<evidence type="ECO:0000313" key="2">
    <source>
        <dbReference type="EMBL" id="SDK45771.1"/>
    </source>
</evidence>
<feature type="transmembrane region" description="Helical" evidence="1">
    <location>
        <begin position="227"/>
        <end position="248"/>
    </location>
</feature>
<feature type="transmembrane region" description="Helical" evidence="1">
    <location>
        <begin position="44"/>
        <end position="61"/>
    </location>
</feature>
<dbReference type="InterPro" id="IPR003453">
    <property type="entry name" value="ABC_MlaE_roteobac"/>
</dbReference>
<dbReference type="GO" id="GO:0005548">
    <property type="term" value="F:phospholipid transporter activity"/>
    <property type="evidence" value="ECO:0007669"/>
    <property type="project" value="TreeGrafter"/>
</dbReference>
<dbReference type="RefSeq" id="WP_092157918.1">
    <property type="nucleotide sequence ID" value="NZ_FNGA01000001.1"/>
</dbReference>